<evidence type="ECO:0000256" key="5">
    <source>
        <dbReference type="ARBA" id="ARBA00012917"/>
    </source>
</evidence>
<evidence type="ECO:0000259" key="11">
    <source>
        <dbReference type="Pfam" id="PF19283"/>
    </source>
</evidence>
<comment type="caution">
    <text evidence="12">The sequence shown here is derived from an EMBL/GenBank/DDBJ whole genome shotgun (WGS) entry which is preliminary data.</text>
</comment>
<dbReference type="AlphaFoldDB" id="A0A8H7CQQ4"/>
<evidence type="ECO:0000256" key="2">
    <source>
        <dbReference type="ARBA" id="ARBA00004496"/>
    </source>
</evidence>
<dbReference type="Pfam" id="PF19283">
    <property type="entry name" value="APEH_N"/>
    <property type="match status" value="2"/>
</dbReference>
<evidence type="ECO:0000313" key="13">
    <source>
        <dbReference type="Proteomes" id="UP000620124"/>
    </source>
</evidence>
<dbReference type="PANTHER" id="PTHR42776:SF4">
    <property type="entry name" value="ACYLAMINO-ACID-RELEASING ENZYME"/>
    <property type="match status" value="1"/>
</dbReference>
<feature type="region of interest" description="Disordered" evidence="9">
    <location>
        <begin position="595"/>
        <end position="614"/>
    </location>
</feature>
<accession>A0A8H7CQQ4</accession>
<reference evidence="12" key="1">
    <citation type="submission" date="2020-05" db="EMBL/GenBank/DDBJ databases">
        <title>Mycena genomes resolve the evolution of fungal bioluminescence.</title>
        <authorList>
            <person name="Tsai I.J."/>
        </authorList>
    </citation>
    <scope>NUCLEOTIDE SEQUENCE</scope>
    <source>
        <strain evidence="12">CCC161011</strain>
    </source>
</reference>
<dbReference type="EC" id="3.4.19.1" evidence="5"/>
<feature type="domain" description="Acylamino-acid-releasing enzyme N-terminal" evidence="11">
    <location>
        <begin position="303"/>
        <end position="395"/>
    </location>
</feature>
<dbReference type="Proteomes" id="UP000620124">
    <property type="component" value="Unassembled WGS sequence"/>
</dbReference>
<keyword evidence="6" id="KW-0963">Cytoplasm</keyword>
<comment type="subcellular location">
    <subcellularLocation>
        <location evidence="2">Cytoplasm</location>
    </subcellularLocation>
</comment>
<gene>
    <name evidence="12" type="ORF">MVEN_01690200</name>
</gene>
<dbReference type="GO" id="GO:0004252">
    <property type="term" value="F:serine-type endopeptidase activity"/>
    <property type="evidence" value="ECO:0007669"/>
    <property type="project" value="TreeGrafter"/>
</dbReference>
<evidence type="ECO:0000256" key="1">
    <source>
        <dbReference type="ARBA" id="ARBA00000721"/>
    </source>
</evidence>
<evidence type="ECO:0000256" key="6">
    <source>
        <dbReference type="ARBA" id="ARBA00022490"/>
    </source>
</evidence>
<dbReference type="GO" id="GO:0005737">
    <property type="term" value="C:cytoplasm"/>
    <property type="evidence" value="ECO:0007669"/>
    <property type="project" value="UniProtKB-SubCell"/>
</dbReference>
<comment type="subunit">
    <text evidence="4">Homotetramer.</text>
</comment>
<sequence>MSMYRALSEIPIPTAAYFINDVVQVHSSIKDNLRDIKRSLSTAIVAGSPNASVAPAVDVGDVVASTAAPTGSACFPRRAVLRETTEKKRFLEIWIGDVLEGSKDVTKLHGSFYSDEFFSALSFSPSEMALMYVAEANEPTEPSEKFKFTPHLGEGFVGKKRPTIFIFRWDPSAIPCQTSLTSVSPILPEDYPVLFGQPVFSLLDTSTIYATGYEYTRDGRLLGIRWCSNRPSGIWEIKLPSTAVDENDDSLATALRCVSTKLTPSNLSCRSPRIYHDAAKNTTKLFWLSCASGGPHAVWEPRESDGFPGLYFDANLPISPFIQLGENAYLIFSSTWGSRGTVLSVSMADGTVRDLTPDSDGKLYFWNMLATNGSTRFICARSSPTIPHELVLGEFNPLGDVSWRVIHSPYIVPSLQAALSSLSYSLVSIPERGNAQTVVLRPSHADSTLPCVQFIHGGPHGVTTTAFFPGTAFLALEGYTVSFPNYRGSVGFGENFVRALLGNCGTLDVEDCIATVRHLVKIGISAEGKGKQFLIGGSHGGFLTAHLIGQFPDVFSAAVIRNPVISTDPLSSDIPDWYFNEWNIDFPIYSSPEGFPETAESNRPLPLPPRRTPAESQRIFSSSPIAYVGAVTAPVLLHLGGSDLRVTPTHGLEYYHALKGKARNERPEQDVEMHWFGKEGHSLDGVETSRIVWETSRDWFNRYRV</sequence>
<feature type="domain" description="Acylamino-acid-releasing enzyme N-terminal" evidence="11">
    <location>
        <begin position="57"/>
        <end position="277"/>
    </location>
</feature>
<dbReference type="SUPFAM" id="SSF53474">
    <property type="entry name" value="alpha/beta-Hydrolases"/>
    <property type="match status" value="1"/>
</dbReference>
<organism evidence="12 13">
    <name type="scientific">Mycena venus</name>
    <dbReference type="NCBI Taxonomy" id="2733690"/>
    <lineage>
        <taxon>Eukaryota</taxon>
        <taxon>Fungi</taxon>
        <taxon>Dikarya</taxon>
        <taxon>Basidiomycota</taxon>
        <taxon>Agaricomycotina</taxon>
        <taxon>Agaricomycetes</taxon>
        <taxon>Agaricomycetidae</taxon>
        <taxon>Agaricales</taxon>
        <taxon>Marasmiineae</taxon>
        <taxon>Mycenaceae</taxon>
        <taxon>Mycena</taxon>
    </lineage>
</organism>
<proteinExistence type="inferred from homology"/>
<dbReference type="Pfam" id="PF00326">
    <property type="entry name" value="Peptidase_S9"/>
    <property type="match status" value="1"/>
</dbReference>
<dbReference type="EMBL" id="JACAZI010000015">
    <property type="protein sequence ID" value="KAF7344008.1"/>
    <property type="molecule type" value="Genomic_DNA"/>
</dbReference>
<keyword evidence="7" id="KW-0378">Hydrolase</keyword>
<dbReference type="OrthoDB" id="43744at2759"/>
<evidence type="ECO:0000256" key="9">
    <source>
        <dbReference type="SAM" id="MobiDB-lite"/>
    </source>
</evidence>
<evidence type="ECO:0000256" key="8">
    <source>
        <dbReference type="ARBA" id="ARBA00032829"/>
    </source>
</evidence>
<dbReference type="GO" id="GO:0008242">
    <property type="term" value="F:omega peptidase activity"/>
    <property type="evidence" value="ECO:0007669"/>
    <property type="project" value="UniProtKB-EC"/>
</dbReference>
<dbReference type="Gene3D" id="3.40.50.1820">
    <property type="entry name" value="alpha/beta hydrolase"/>
    <property type="match status" value="1"/>
</dbReference>
<dbReference type="InterPro" id="IPR045550">
    <property type="entry name" value="AARE_N"/>
</dbReference>
<evidence type="ECO:0000313" key="12">
    <source>
        <dbReference type="EMBL" id="KAF7344008.1"/>
    </source>
</evidence>
<keyword evidence="13" id="KW-1185">Reference proteome</keyword>
<name>A0A8H7CQQ4_9AGAR</name>
<protein>
    <recommendedName>
        <fullName evidence="5">acylaminoacyl-peptidase</fullName>
        <ecNumber evidence="5">3.4.19.1</ecNumber>
    </recommendedName>
    <alternativeName>
        <fullName evidence="8">Dipeptidyl-peptidase V</fullName>
    </alternativeName>
</protein>
<dbReference type="InterPro" id="IPR029058">
    <property type="entry name" value="AB_hydrolase_fold"/>
</dbReference>
<dbReference type="PANTHER" id="PTHR42776">
    <property type="entry name" value="SERINE PEPTIDASE S9 FAMILY MEMBER"/>
    <property type="match status" value="1"/>
</dbReference>
<evidence type="ECO:0000256" key="4">
    <source>
        <dbReference type="ARBA" id="ARBA00011881"/>
    </source>
</evidence>
<feature type="domain" description="Peptidase S9 prolyl oligopeptidase catalytic" evidence="10">
    <location>
        <begin position="471"/>
        <end position="703"/>
    </location>
</feature>
<dbReference type="GO" id="GO:0006508">
    <property type="term" value="P:proteolysis"/>
    <property type="evidence" value="ECO:0007669"/>
    <property type="project" value="InterPro"/>
</dbReference>
<evidence type="ECO:0000259" key="10">
    <source>
        <dbReference type="Pfam" id="PF00326"/>
    </source>
</evidence>
<evidence type="ECO:0000256" key="7">
    <source>
        <dbReference type="ARBA" id="ARBA00022801"/>
    </source>
</evidence>
<comment type="similarity">
    <text evidence="3">Belongs to the peptidase S9C family.</text>
</comment>
<evidence type="ECO:0000256" key="3">
    <source>
        <dbReference type="ARBA" id="ARBA00010040"/>
    </source>
</evidence>
<dbReference type="SUPFAM" id="SSF82171">
    <property type="entry name" value="DPP6 N-terminal domain-like"/>
    <property type="match status" value="1"/>
</dbReference>
<dbReference type="InterPro" id="IPR001375">
    <property type="entry name" value="Peptidase_S9_cat"/>
</dbReference>
<comment type="catalytic activity">
    <reaction evidence="1">
        <text>Cleavage of an N-acetyl or N-formyl amino acid from the N-terminus of a polypeptide.</text>
        <dbReference type="EC" id="3.4.19.1"/>
    </reaction>
</comment>